<sequence length="126" mass="14454">MKKSYRDDILKYAARMYKTQPEYLWARDPNYAVLRRSDNRKWYGIIMDVPRARLGVAGDGAVDILNVKCDPGLYSLLDKRDGILRGYHMGGTWISILLDGSIELSQIYALLRSSYDLVGPHKKLTK</sequence>
<evidence type="ECO:0000313" key="2">
    <source>
        <dbReference type="Proteomes" id="UP000721442"/>
    </source>
</evidence>
<dbReference type="InterPro" id="IPR038056">
    <property type="entry name" value="YjbR-like_sf"/>
</dbReference>
<dbReference type="GO" id="GO:0003677">
    <property type="term" value="F:DNA binding"/>
    <property type="evidence" value="ECO:0007669"/>
    <property type="project" value="UniProtKB-KW"/>
</dbReference>
<dbReference type="AlphaFoldDB" id="A0A940DCX6"/>
<accession>A0A940DCX6</accession>
<name>A0A940DCX6_9PROT</name>
<dbReference type="InterPro" id="IPR007351">
    <property type="entry name" value="YjbR"/>
</dbReference>
<organism evidence="1 2">
    <name type="scientific">Candidatus Enterousia excrementavium</name>
    <dbReference type="NCBI Taxonomy" id="2840789"/>
    <lineage>
        <taxon>Bacteria</taxon>
        <taxon>Pseudomonadati</taxon>
        <taxon>Pseudomonadota</taxon>
        <taxon>Alphaproteobacteria</taxon>
        <taxon>Candidatus Enterousia</taxon>
    </lineage>
</organism>
<dbReference type="SUPFAM" id="SSF142906">
    <property type="entry name" value="YjbR-like"/>
    <property type="match status" value="1"/>
</dbReference>
<proteinExistence type="predicted"/>
<keyword evidence="1" id="KW-0238">DNA-binding</keyword>
<dbReference type="Proteomes" id="UP000721442">
    <property type="component" value="Unassembled WGS sequence"/>
</dbReference>
<reference evidence="1" key="2">
    <citation type="journal article" date="2021" name="PeerJ">
        <title>Extensive microbial diversity within the chicken gut microbiome revealed by metagenomics and culture.</title>
        <authorList>
            <person name="Gilroy R."/>
            <person name="Ravi A."/>
            <person name="Getino M."/>
            <person name="Pursley I."/>
            <person name="Horton D.L."/>
            <person name="Alikhan N.F."/>
            <person name="Baker D."/>
            <person name="Gharbi K."/>
            <person name="Hall N."/>
            <person name="Watson M."/>
            <person name="Adriaenssens E.M."/>
            <person name="Foster-Nyarko E."/>
            <person name="Jarju S."/>
            <person name="Secka A."/>
            <person name="Antonio M."/>
            <person name="Oren A."/>
            <person name="Chaudhuri R.R."/>
            <person name="La Ragione R."/>
            <person name="Hildebrand F."/>
            <person name="Pallen M.J."/>
        </authorList>
    </citation>
    <scope>NUCLEOTIDE SEQUENCE</scope>
    <source>
        <strain evidence="1">B1-16210</strain>
    </source>
</reference>
<dbReference type="Pfam" id="PF04237">
    <property type="entry name" value="YjbR"/>
    <property type="match status" value="1"/>
</dbReference>
<evidence type="ECO:0000313" key="1">
    <source>
        <dbReference type="EMBL" id="MBO8407151.1"/>
    </source>
</evidence>
<comment type="caution">
    <text evidence="1">The sequence shown here is derived from an EMBL/GenBank/DDBJ whole genome shotgun (WGS) entry which is preliminary data.</text>
</comment>
<protein>
    <submittedName>
        <fullName evidence="1">MmcQ/YjbR family DNA-binding protein</fullName>
    </submittedName>
</protein>
<gene>
    <name evidence="1" type="ORF">IAC77_01660</name>
</gene>
<dbReference type="PANTHER" id="PTHR35145:SF1">
    <property type="entry name" value="CYTOPLASMIC PROTEIN"/>
    <property type="match status" value="1"/>
</dbReference>
<dbReference type="PANTHER" id="PTHR35145">
    <property type="entry name" value="CYTOPLASMIC PROTEIN-RELATED"/>
    <property type="match status" value="1"/>
</dbReference>
<dbReference type="Gene3D" id="3.90.1150.30">
    <property type="match status" value="1"/>
</dbReference>
<dbReference type="EMBL" id="JADINE010000025">
    <property type="protein sequence ID" value="MBO8407151.1"/>
    <property type="molecule type" value="Genomic_DNA"/>
</dbReference>
<dbReference type="InterPro" id="IPR058532">
    <property type="entry name" value="YjbR/MT2646/Rv2570-like"/>
</dbReference>
<reference evidence="1" key="1">
    <citation type="submission" date="2020-10" db="EMBL/GenBank/DDBJ databases">
        <authorList>
            <person name="Gilroy R."/>
        </authorList>
    </citation>
    <scope>NUCLEOTIDE SEQUENCE</scope>
    <source>
        <strain evidence="1">B1-16210</strain>
    </source>
</reference>